<sequence>MLVRTNSILKLDLVFTETIAHDIISISNGVNFSIFKTIIAMTDNYDWVQRYINNNIKANNKNDPQPATILAPNQEGSSFICCIDQDEDGEEEEDKIQAQPTSSSESIASKTTITTCLGIHQYAPTNCNDAPYALIEHRISQHDDDNDNEGEKEQDDHDWIKQDAADGDAADNQQQEEEWFKGTVFYNDPGTAPSLPPKDYISFNNFIDFDGHKKIYDQDIQSMYQSSSSPSMYSLAFSTKIGTSIKSRRRSITGKFRNALKRKSIFSRA</sequence>
<feature type="compositionally biased region" description="Polar residues" evidence="1">
    <location>
        <begin position="98"/>
        <end position="107"/>
    </location>
</feature>
<comment type="caution">
    <text evidence="2">The sequence shown here is derived from an EMBL/GenBank/DDBJ whole genome shotgun (WGS) entry which is preliminary data.</text>
</comment>
<feature type="region of interest" description="Disordered" evidence="1">
    <location>
        <begin position="87"/>
        <end position="107"/>
    </location>
</feature>
<protein>
    <submittedName>
        <fullName evidence="2">Uncharacterized protein</fullName>
    </submittedName>
</protein>
<evidence type="ECO:0000256" key="1">
    <source>
        <dbReference type="SAM" id="MobiDB-lite"/>
    </source>
</evidence>
<gene>
    <name evidence="2" type="ORF">BCR42DRAFT_470199</name>
</gene>
<reference evidence="2 3" key="1">
    <citation type="submission" date="2016-07" db="EMBL/GenBank/DDBJ databases">
        <title>Pervasive Adenine N6-methylation of Active Genes in Fungi.</title>
        <authorList>
            <consortium name="DOE Joint Genome Institute"/>
            <person name="Mondo S.J."/>
            <person name="Dannebaum R.O."/>
            <person name="Kuo R.C."/>
            <person name="Labutti K."/>
            <person name="Haridas S."/>
            <person name="Kuo A."/>
            <person name="Salamov A."/>
            <person name="Ahrendt S.R."/>
            <person name="Lipzen A."/>
            <person name="Sullivan W."/>
            <person name="Andreopoulos W.B."/>
            <person name="Clum A."/>
            <person name="Lindquist E."/>
            <person name="Daum C."/>
            <person name="Ramamoorthy G.K."/>
            <person name="Gryganskyi A."/>
            <person name="Culley D."/>
            <person name="Magnuson J.K."/>
            <person name="James T.Y."/>
            <person name="O'Malley M.A."/>
            <person name="Stajich J.E."/>
            <person name="Spatafora J.W."/>
            <person name="Visel A."/>
            <person name="Grigoriev I.V."/>
        </authorList>
    </citation>
    <scope>NUCLEOTIDE SEQUENCE [LARGE SCALE GENOMIC DNA]</scope>
    <source>
        <strain evidence="2 3">NRRL 1336</strain>
    </source>
</reference>
<evidence type="ECO:0000313" key="3">
    <source>
        <dbReference type="Proteomes" id="UP000193560"/>
    </source>
</evidence>
<evidence type="ECO:0000313" key="2">
    <source>
        <dbReference type="EMBL" id="ORZ10254.1"/>
    </source>
</evidence>
<proteinExistence type="predicted"/>
<keyword evidence="3" id="KW-1185">Reference proteome</keyword>
<name>A0A1X2I699_9FUNG</name>
<organism evidence="2 3">
    <name type="scientific">Absidia repens</name>
    <dbReference type="NCBI Taxonomy" id="90262"/>
    <lineage>
        <taxon>Eukaryota</taxon>
        <taxon>Fungi</taxon>
        <taxon>Fungi incertae sedis</taxon>
        <taxon>Mucoromycota</taxon>
        <taxon>Mucoromycotina</taxon>
        <taxon>Mucoromycetes</taxon>
        <taxon>Mucorales</taxon>
        <taxon>Cunninghamellaceae</taxon>
        <taxon>Absidia</taxon>
    </lineage>
</organism>
<dbReference type="OrthoDB" id="10667359at2759"/>
<dbReference type="Proteomes" id="UP000193560">
    <property type="component" value="Unassembled WGS sequence"/>
</dbReference>
<accession>A0A1X2I699</accession>
<dbReference type="AlphaFoldDB" id="A0A1X2I699"/>
<dbReference type="EMBL" id="MCGE01000025">
    <property type="protein sequence ID" value="ORZ10254.1"/>
    <property type="molecule type" value="Genomic_DNA"/>
</dbReference>